<evidence type="ECO:0000313" key="2">
    <source>
        <dbReference type="Proteomes" id="UP000439113"/>
    </source>
</evidence>
<dbReference type="EMBL" id="WNKS01000010">
    <property type="protein sequence ID" value="MTV31798.1"/>
    <property type="molecule type" value="Genomic_DNA"/>
</dbReference>
<reference evidence="1 2" key="1">
    <citation type="submission" date="2019-11" db="EMBL/GenBank/DDBJ databases">
        <title>Whole-genome sequence of a Rhodoblastus acidophilus DSM 142.</title>
        <authorList>
            <person name="Kyndt J.A."/>
            <person name="Meyer T.E."/>
        </authorList>
    </citation>
    <scope>NUCLEOTIDE SEQUENCE [LARGE SCALE GENOMIC DNA]</scope>
    <source>
        <strain evidence="1 2">DSM 142</strain>
    </source>
</reference>
<name>A0A6N8DN96_RHOAC</name>
<dbReference type="RefSeq" id="WP_155446473.1">
    <property type="nucleotide sequence ID" value="NZ_JAOQNR010000012.1"/>
</dbReference>
<protein>
    <submittedName>
        <fullName evidence="1">Uncharacterized protein</fullName>
    </submittedName>
</protein>
<organism evidence="1 2">
    <name type="scientific">Rhodoblastus acidophilus</name>
    <name type="common">Rhodopseudomonas acidophila</name>
    <dbReference type="NCBI Taxonomy" id="1074"/>
    <lineage>
        <taxon>Bacteria</taxon>
        <taxon>Pseudomonadati</taxon>
        <taxon>Pseudomonadota</taxon>
        <taxon>Alphaproteobacteria</taxon>
        <taxon>Hyphomicrobiales</taxon>
        <taxon>Rhodoblastaceae</taxon>
        <taxon>Rhodoblastus</taxon>
    </lineage>
</organism>
<dbReference type="AlphaFoldDB" id="A0A6N8DN96"/>
<dbReference type="Proteomes" id="UP000439113">
    <property type="component" value="Unassembled WGS sequence"/>
</dbReference>
<gene>
    <name evidence="1" type="ORF">GJ654_12460</name>
</gene>
<accession>A0A6N8DN96</accession>
<evidence type="ECO:0000313" key="1">
    <source>
        <dbReference type="EMBL" id="MTV31798.1"/>
    </source>
</evidence>
<proteinExistence type="predicted"/>
<sequence>MEYPHKAKGIIIARVGALPTRGRPDITPRIAKVYEEIGCAPDVTTSDLLTSLITLTGHLGIVSAQKDKFSAKCRLGVRRTIDATLALLAARQAGNQFELTQKILVADLVENGRSALYWALLASIHTDVRLIFPHFDREAAENWIRRLREQCAAD</sequence>
<comment type="caution">
    <text evidence="1">The sequence shown here is derived from an EMBL/GenBank/DDBJ whole genome shotgun (WGS) entry which is preliminary data.</text>
</comment>